<keyword evidence="4" id="KW-0808">Transferase</keyword>
<evidence type="ECO:0000256" key="6">
    <source>
        <dbReference type="ARBA" id="ARBA00022777"/>
    </source>
</evidence>
<dbReference type="Proteomes" id="UP000068164">
    <property type="component" value="Unassembled WGS sequence"/>
</dbReference>
<gene>
    <name evidence="9" type="ORF">AS026_25965</name>
</gene>
<evidence type="ECO:0000256" key="5">
    <source>
        <dbReference type="ARBA" id="ARBA00022741"/>
    </source>
</evidence>
<dbReference type="AlphaFoldDB" id="A0A125Q435"/>
<name>A0A125Q435_9HYPH</name>
<comment type="catalytic activity">
    <reaction evidence="1">
        <text>ATP + protein L-histidine = ADP + protein N-phospho-L-histidine.</text>
        <dbReference type="EC" id="2.7.13.3"/>
    </reaction>
</comment>
<dbReference type="EMBL" id="LNCD01000148">
    <property type="protein sequence ID" value="KWV40372.1"/>
    <property type="molecule type" value="Genomic_DNA"/>
</dbReference>
<protein>
    <recommendedName>
        <fullName evidence="2">histidine kinase</fullName>
        <ecNumber evidence="2">2.7.13.3</ecNumber>
    </recommendedName>
</protein>
<accession>A0A125Q435</accession>
<keyword evidence="7" id="KW-0067">ATP-binding</keyword>
<dbReference type="OrthoDB" id="9816309at2"/>
<keyword evidence="10" id="KW-1185">Reference proteome</keyword>
<keyword evidence="5" id="KW-0547">Nucleotide-binding</keyword>
<dbReference type="Pfam" id="PF07536">
    <property type="entry name" value="HWE_HK"/>
    <property type="match status" value="1"/>
</dbReference>
<evidence type="ECO:0000256" key="2">
    <source>
        <dbReference type="ARBA" id="ARBA00012438"/>
    </source>
</evidence>
<organism evidence="9 10">
    <name type="scientific">Rhizobium altiplani</name>
    <dbReference type="NCBI Taxonomy" id="1864509"/>
    <lineage>
        <taxon>Bacteria</taxon>
        <taxon>Pseudomonadati</taxon>
        <taxon>Pseudomonadota</taxon>
        <taxon>Alphaproteobacteria</taxon>
        <taxon>Hyphomicrobiales</taxon>
        <taxon>Rhizobiaceae</taxon>
        <taxon>Rhizobium/Agrobacterium group</taxon>
        <taxon>Rhizobium</taxon>
    </lineage>
</organism>
<evidence type="ECO:0000259" key="8">
    <source>
        <dbReference type="SMART" id="SM00911"/>
    </source>
</evidence>
<evidence type="ECO:0000256" key="4">
    <source>
        <dbReference type="ARBA" id="ARBA00022679"/>
    </source>
</evidence>
<feature type="domain" description="Signal transduction histidine kinase HWE region" evidence="8">
    <location>
        <begin position="134"/>
        <end position="216"/>
    </location>
</feature>
<dbReference type="InterPro" id="IPR011102">
    <property type="entry name" value="Sig_transdc_His_kinase_HWE"/>
</dbReference>
<keyword evidence="3" id="KW-0597">Phosphoprotein</keyword>
<dbReference type="GO" id="GO:0005524">
    <property type="term" value="F:ATP binding"/>
    <property type="evidence" value="ECO:0007669"/>
    <property type="project" value="UniProtKB-KW"/>
</dbReference>
<evidence type="ECO:0000256" key="3">
    <source>
        <dbReference type="ARBA" id="ARBA00022553"/>
    </source>
</evidence>
<evidence type="ECO:0000313" key="9">
    <source>
        <dbReference type="EMBL" id="KWV40372.1"/>
    </source>
</evidence>
<evidence type="ECO:0000256" key="1">
    <source>
        <dbReference type="ARBA" id="ARBA00000085"/>
    </source>
</evidence>
<evidence type="ECO:0000256" key="7">
    <source>
        <dbReference type="ARBA" id="ARBA00022840"/>
    </source>
</evidence>
<reference evidence="9 10" key="1">
    <citation type="submission" date="2015-11" db="EMBL/GenBank/DDBJ databases">
        <title>Draft Genome Sequence of the Strain BR 10423 (Rhizobium sp.) isolated from nodules of Mimosa pudica.</title>
        <authorList>
            <person name="Barauna A.C."/>
            <person name="Zilli J.E."/>
            <person name="Simoes-Araujo J.L."/>
            <person name="Reis V.M."/>
            <person name="James E.K."/>
            <person name="Reis F.B.Jr."/>
            <person name="Rouws L.F."/>
            <person name="Passos S.R."/>
            <person name="Gois S.R."/>
        </authorList>
    </citation>
    <scope>NUCLEOTIDE SEQUENCE [LARGE SCALE GENOMIC DNA]</scope>
    <source>
        <strain evidence="9 10">BR10423</strain>
    </source>
</reference>
<proteinExistence type="predicted"/>
<evidence type="ECO:0000313" key="10">
    <source>
        <dbReference type="Proteomes" id="UP000068164"/>
    </source>
</evidence>
<dbReference type="Gene3D" id="3.30.450.20">
    <property type="entry name" value="PAS domain"/>
    <property type="match status" value="1"/>
</dbReference>
<dbReference type="PANTHER" id="PTHR41523">
    <property type="entry name" value="TWO-COMPONENT SYSTEM SENSOR PROTEIN"/>
    <property type="match status" value="1"/>
</dbReference>
<keyword evidence="6 9" id="KW-0418">Kinase</keyword>
<comment type="caution">
    <text evidence="9">The sequence shown here is derived from an EMBL/GenBank/DDBJ whole genome shotgun (WGS) entry which is preliminary data.</text>
</comment>
<sequence length="338" mass="36821">MPGVPFALEGRAVLLESALASAGISVIYQDPRLSIIYADNLPPHFQPLAIPGGTDVDLFGEAHGRELEKLKQQVFETGRPTTTEIDISIDGEMRTYELKIQRVGTDHAMGILSVVAEVTEARHREKVLKSLLRELSHRSKNLLAIIQGIATQTARNTISLNSFLVKFRGRLQSLSNSQDLITDSSWRGAFLFELAEKQFAPYWPETAGPLPISGINVHLTPNAAVHVGLALHELIVNSASYGAIAGSTPAVTLSCHEVAAAGRKAIEVSWAETLCDPTEVHEFSENSFGKTVLERVVPSSVNGKAELTLVPGRIEYHLVIPDAEFEILRHPSQKAATR</sequence>
<dbReference type="EC" id="2.7.13.3" evidence="2"/>
<dbReference type="GO" id="GO:0004673">
    <property type="term" value="F:protein histidine kinase activity"/>
    <property type="evidence" value="ECO:0007669"/>
    <property type="project" value="UniProtKB-EC"/>
</dbReference>
<dbReference type="PANTHER" id="PTHR41523:SF7">
    <property type="entry name" value="HISTIDINE KINASE"/>
    <property type="match status" value="1"/>
</dbReference>
<dbReference type="SMART" id="SM00911">
    <property type="entry name" value="HWE_HK"/>
    <property type="match status" value="1"/>
</dbReference>